<dbReference type="RefSeq" id="WP_229692052.1">
    <property type="nucleotide sequence ID" value="NZ_BMHY01000002.1"/>
</dbReference>
<organism evidence="1 2">
    <name type="scientific">Paenibacillus radicis</name>
    <name type="common">ex Gao et al. 2016</name>
    <dbReference type="NCBI Taxonomy" id="1737354"/>
    <lineage>
        <taxon>Bacteria</taxon>
        <taxon>Bacillati</taxon>
        <taxon>Bacillota</taxon>
        <taxon>Bacilli</taxon>
        <taxon>Bacillales</taxon>
        <taxon>Paenibacillaceae</taxon>
        <taxon>Paenibacillus</taxon>
    </lineage>
</organism>
<protein>
    <submittedName>
        <fullName evidence="1">Uncharacterized protein</fullName>
    </submittedName>
</protein>
<keyword evidence="2" id="KW-1185">Reference proteome</keyword>
<comment type="caution">
    <text evidence="1">The sequence shown here is derived from an EMBL/GenBank/DDBJ whole genome shotgun (WGS) entry which is preliminary data.</text>
</comment>
<gene>
    <name evidence="1" type="ORF">GCM10010918_17390</name>
</gene>
<evidence type="ECO:0000313" key="1">
    <source>
        <dbReference type="EMBL" id="GGG63897.1"/>
    </source>
</evidence>
<name>A0A917H0E7_9BACL</name>
<accession>A0A917H0E7</accession>
<sequence length="99" mass="11675">MMQSICFAEYKIEEHSRAEFLAYTEQLLKEQKHVHLYEGTDQINLFVEIWYADNEAEAEQIKKERCSERSPWYRVSEWIIGGAGKMHVWSFKPAGTQSS</sequence>
<proteinExistence type="predicted"/>
<dbReference type="Proteomes" id="UP000600247">
    <property type="component" value="Unassembled WGS sequence"/>
</dbReference>
<dbReference type="EMBL" id="BMHY01000002">
    <property type="protein sequence ID" value="GGG63897.1"/>
    <property type="molecule type" value="Genomic_DNA"/>
</dbReference>
<reference evidence="1 2" key="1">
    <citation type="journal article" date="2014" name="Int. J. Syst. Evol. Microbiol.">
        <title>Complete genome sequence of Corynebacterium casei LMG S-19264T (=DSM 44701T), isolated from a smear-ripened cheese.</title>
        <authorList>
            <consortium name="US DOE Joint Genome Institute (JGI-PGF)"/>
            <person name="Walter F."/>
            <person name="Albersmeier A."/>
            <person name="Kalinowski J."/>
            <person name="Ruckert C."/>
        </authorList>
    </citation>
    <scope>NUCLEOTIDE SEQUENCE [LARGE SCALE GENOMIC DNA]</scope>
    <source>
        <strain evidence="1 2">CGMCC 1.15286</strain>
    </source>
</reference>
<dbReference type="AlphaFoldDB" id="A0A917H0E7"/>
<evidence type="ECO:0000313" key="2">
    <source>
        <dbReference type="Proteomes" id="UP000600247"/>
    </source>
</evidence>